<dbReference type="PANTHER" id="PTHR38113:SF1">
    <property type="entry name" value="DUF2293 DOMAIN-CONTAINING PROTEIN"/>
    <property type="match status" value="1"/>
</dbReference>
<feature type="region of interest" description="Disordered" evidence="1">
    <location>
        <begin position="290"/>
        <end position="402"/>
    </location>
</feature>
<dbReference type="PANTHER" id="PTHR38113">
    <property type="match status" value="1"/>
</dbReference>
<dbReference type="EMBL" id="JAWHQM010000019">
    <property type="protein sequence ID" value="KAK5631271.1"/>
    <property type="molecule type" value="Genomic_DNA"/>
</dbReference>
<comment type="caution">
    <text evidence="3">The sequence shown here is derived from an EMBL/GenBank/DDBJ whole genome shotgun (WGS) entry which is preliminary data.</text>
</comment>
<sequence>MPRTTLVMTREKKKAPAPAHSIAAAARRAKLERALQYDDSVWRNLNPLKAPPKMKHKSYFEAVENADRKKKLEFEITTDREPPPGFEFIPTGHPELSQECKEQSRNNDAMFFIVSNSKDTLKLDHHMNRLGYHFRHSIVEGARNVLNQRGHHEQAAYVHEPGKPEPIPNSQREIDLEADAVLRDLFPRIPHTDRQQIIDHAFKKDGKFNGEIKVGMAKDITLARRVQLAALAHIRHTHTRYDDLLKESDWANARKAVEKPCLDIIVKWRGDEETGRDQLDEILREVIEISDTETDSEDEKSSPDNTRIQVPRTMPAAFIPSRAVSRLSRPLNNPSSVSRQTSSPVLASPRTPSGVRKLAKADRRTARKTQQRFKRYAAAAEALANSSNQNSHPESPSTPGFVATPVEVRRQGSAHPVNTYRTSPGATVQETYVTRIGNEHVGSQRIPISQSSGLSQDRTVIMSRLASDARGHGGTEQFIRVPDDQRPKVGPYSANYSQAPAPPLSPIRMGLQDMLLPSIEPRSPDVVRASLDGTQKVSSEAQRLTEVPRRVISHSIVEPAMPHPRPRSPGAMAIDNEDAAKRRRVITYFPEDYQASSNSFYMRVAPRSQHDALRYSRFEYPVDRRPVAAGATERVFYQDIPRGPLAQEVRVIQSEDGHGRSSGHPAPVTRGELPLMGATPPSHGIYQTNMRMPAGPEYEAPLRSRANPVIIDGGDRYKPRRLVEVRGSPAHDIHRTASPRGGAIHSPRVQGNPRTKGSPKVVYLDDCTSRIGSNPGSRHHHIVPQTQPGLPAFEGPRRPLSPGVSLHPVHQPRALERPLRYAVPYDREGSRFNEPERNASAWPGTASYPVMTEFADDMYRFTGVQHHPSVSDGSHMQPQQARSDTAYQGLRPEVTRPAAVGYDRGAQQPFPVHPAPSSYAEIRGPSPHRRIPDHRDMIFVE</sequence>
<reference evidence="3 4" key="1">
    <citation type="submission" date="2023-10" db="EMBL/GenBank/DDBJ databases">
        <title>Draft genome sequence of Xylaria bambusicola isolate GMP-LS, the root and basal stem rot pathogen of sugarcane in Indonesia.</title>
        <authorList>
            <person name="Selvaraj P."/>
            <person name="Muralishankar V."/>
            <person name="Muruganantham S."/>
            <person name="Sp S."/>
            <person name="Haryani S."/>
            <person name="Lau K.J.X."/>
            <person name="Naqvi N.I."/>
        </authorList>
    </citation>
    <scope>NUCLEOTIDE SEQUENCE [LARGE SCALE GENOMIC DNA]</scope>
    <source>
        <strain evidence="3">GMP-LS</strain>
    </source>
</reference>
<feature type="compositionally biased region" description="Low complexity" evidence="1">
    <location>
        <begin position="377"/>
        <end position="391"/>
    </location>
</feature>
<dbReference type="Proteomes" id="UP001305414">
    <property type="component" value="Unassembled WGS sequence"/>
</dbReference>
<feature type="region of interest" description="Disordered" evidence="1">
    <location>
        <begin position="732"/>
        <end position="760"/>
    </location>
</feature>
<feature type="compositionally biased region" description="Polar residues" evidence="1">
    <location>
        <begin position="330"/>
        <end position="345"/>
    </location>
</feature>
<dbReference type="Pfam" id="PF10056">
    <property type="entry name" value="DUF2293"/>
    <property type="match status" value="1"/>
</dbReference>
<protein>
    <recommendedName>
        <fullName evidence="2">DUF2293 domain-containing protein</fullName>
    </recommendedName>
</protein>
<evidence type="ECO:0000313" key="3">
    <source>
        <dbReference type="EMBL" id="KAK5631271.1"/>
    </source>
</evidence>
<accession>A0AAN7UT24</accession>
<proteinExistence type="predicted"/>
<feature type="region of interest" description="Disordered" evidence="1">
    <location>
        <begin position="906"/>
        <end position="941"/>
    </location>
</feature>
<keyword evidence="4" id="KW-1185">Reference proteome</keyword>
<gene>
    <name evidence="3" type="ORF">RRF57_006985</name>
</gene>
<evidence type="ECO:0000313" key="4">
    <source>
        <dbReference type="Proteomes" id="UP001305414"/>
    </source>
</evidence>
<feature type="compositionally biased region" description="Basic residues" evidence="1">
    <location>
        <begin position="365"/>
        <end position="375"/>
    </location>
</feature>
<dbReference type="InterPro" id="IPR018744">
    <property type="entry name" value="DUF2293"/>
</dbReference>
<organism evidence="3 4">
    <name type="scientific">Xylaria bambusicola</name>
    <dbReference type="NCBI Taxonomy" id="326684"/>
    <lineage>
        <taxon>Eukaryota</taxon>
        <taxon>Fungi</taxon>
        <taxon>Dikarya</taxon>
        <taxon>Ascomycota</taxon>
        <taxon>Pezizomycotina</taxon>
        <taxon>Sordariomycetes</taxon>
        <taxon>Xylariomycetidae</taxon>
        <taxon>Xylariales</taxon>
        <taxon>Xylariaceae</taxon>
        <taxon>Xylaria</taxon>
    </lineage>
</organism>
<name>A0AAN7UT24_9PEZI</name>
<evidence type="ECO:0000256" key="1">
    <source>
        <dbReference type="SAM" id="MobiDB-lite"/>
    </source>
</evidence>
<dbReference type="AlphaFoldDB" id="A0AAN7UT24"/>
<evidence type="ECO:0000259" key="2">
    <source>
        <dbReference type="Pfam" id="PF10056"/>
    </source>
</evidence>
<feature type="domain" description="DUF2293" evidence="2">
    <location>
        <begin position="182"/>
        <end position="269"/>
    </location>
</feature>